<accession>A0A0F4GQA7</accession>
<dbReference type="AlphaFoldDB" id="A0A0F4GQA7"/>
<evidence type="ECO:0000256" key="1">
    <source>
        <dbReference type="SAM" id="SignalP"/>
    </source>
</evidence>
<evidence type="ECO:0000313" key="3">
    <source>
        <dbReference type="Proteomes" id="UP000033647"/>
    </source>
</evidence>
<proteinExistence type="predicted"/>
<evidence type="ECO:0008006" key="4">
    <source>
        <dbReference type="Google" id="ProtNLM"/>
    </source>
</evidence>
<evidence type="ECO:0000313" key="2">
    <source>
        <dbReference type="EMBL" id="KJX98385.1"/>
    </source>
</evidence>
<dbReference type="OrthoDB" id="10369206at2759"/>
<feature type="chain" id="PRO_5002469091" description="Secreted protein" evidence="1">
    <location>
        <begin position="21"/>
        <end position="211"/>
    </location>
</feature>
<dbReference type="EMBL" id="LAFY01000406">
    <property type="protein sequence ID" value="KJX98385.1"/>
    <property type="molecule type" value="Genomic_DNA"/>
</dbReference>
<keyword evidence="1" id="KW-0732">Signal</keyword>
<sequence>MLFSTLTLLVAALAPSMVVGQAGPHDKVSAPDHHNYGNQKGTWYWWDKEHIWKPVKCKSTAECKADAQKSTLNPYKKCPFPATHDKNYLDLDLALQYGGTACLPAPHETTKECVCGVGLNGDPALIKQWCTAYLAAAGLKDVSVLKGCVFGKPEDKNFAWNCTLQCGAKNKECIREVGAEFCKKGDKACIQKAGTKPYPLISKKNAPMCPA</sequence>
<organism evidence="2 3">
    <name type="scientific">Zymoseptoria brevis</name>
    <dbReference type="NCBI Taxonomy" id="1047168"/>
    <lineage>
        <taxon>Eukaryota</taxon>
        <taxon>Fungi</taxon>
        <taxon>Dikarya</taxon>
        <taxon>Ascomycota</taxon>
        <taxon>Pezizomycotina</taxon>
        <taxon>Dothideomycetes</taxon>
        <taxon>Dothideomycetidae</taxon>
        <taxon>Mycosphaerellales</taxon>
        <taxon>Mycosphaerellaceae</taxon>
        <taxon>Zymoseptoria</taxon>
    </lineage>
</organism>
<feature type="signal peptide" evidence="1">
    <location>
        <begin position="1"/>
        <end position="20"/>
    </location>
</feature>
<gene>
    <name evidence="2" type="ORF">TI39_contig414g00011</name>
</gene>
<comment type="caution">
    <text evidence="2">The sequence shown here is derived from an EMBL/GenBank/DDBJ whole genome shotgun (WGS) entry which is preliminary data.</text>
</comment>
<protein>
    <recommendedName>
        <fullName evidence="4">Secreted protein</fullName>
    </recommendedName>
</protein>
<reference evidence="2 3" key="1">
    <citation type="submission" date="2015-03" db="EMBL/GenBank/DDBJ databases">
        <title>RNA-seq based gene annotation and comparative genomics of four Zymoseptoria species reveal species-specific pathogenicity related genes and transposable element activity.</title>
        <authorList>
            <person name="Grandaubert J."/>
            <person name="Bhattacharyya A."/>
            <person name="Stukenbrock E.H."/>
        </authorList>
    </citation>
    <scope>NUCLEOTIDE SEQUENCE [LARGE SCALE GENOMIC DNA]</scope>
    <source>
        <strain evidence="2 3">Zb18110</strain>
    </source>
</reference>
<name>A0A0F4GQA7_9PEZI</name>
<dbReference type="Proteomes" id="UP000033647">
    <property type="component" value="Unassembled WGS sequence"/>
</dbReference>
<keyword evidence="3" id="KW-1185">Reference proteome</keyword>